<reference evidence="5" key="1">
    <citation type="submission" date="2023-07" db="EMBL/GenBank/DDBJ databases">
        <title>Paracoccus sp. MBLB3053 whole genome sequence.</title>
        <authorList>
            <person name="Hwang C.Y."/>
            <person name="Cho E.-S."/>
            <person name="Seo M.-J."/>
        </authorList>
    </citation>
    <scope>NUCLEOTIDE SEQUENCE [LARGE SCALE GENOMIC DNA]</scope>
    <source>
        <strain evidence="5">MBLB3053</strain>
    </source>
</reference>
<evidence type="ECO:0000256" key="2">
    <source>
        <dbReference type="SAM" id="MobiDB-lite"/>
    </source>
</evidence>
<comment type="caution">
    <text evidence="4">The sequence shown here is derived from an EMBL/GenBank/DDBJ whole genome shotgun (WGS) entry which is preliminary data.</text>
</comment>
<gene>
    <name evidence="4" type="ORF">RGQ15_07165</name>
</gene>
<keyword evidence="5" id="KW-1185">Reference proteome</keyword>
<dbReference type="Pfam" id="PF06791">
    <property type="entry name" value="TMP_2"/>
    <property type="match status" value="1"/>
</dbReference>
<keyword evidence="1" id="KW-0175">Coiled coil</keyword>
<dbReference type="InterPro" id="IPR009628">
    <property type="entry name" value="Phage_tape_measure_N"/>
</dbReference>
<sequence length="784" mass="83217">MTNVGALKATLSLDAAGFASGLRGAKTEISGLKKTAEDASRGLRAAAGANANLVSQFNDIGVMLAAGQNPLQLALQQGTQISQVLTQMGGGTGALRALGAAFVGMLNPVSLATIGVIGFGAAAVQWLMPAQEEAKKTKDSFEALKDSMSSYNDALSVSLLYTGASEEQYGEEARKGAELARRVMVMEANKTRDAVSAIMAKAYADAGFEAFGERGIDGAGRIESSNVAEAALRLGLGDQSWSDTLFAYGGVSRENLAMAEALGNTLREIYSYVNQPIAEGGLDDYLTGLRERLDEYSEQLRKLKESGADESALVALDEKMIPLQRALLEGEAKRAEIRAADAAKANELLATFEAQLYMNQLITEHGKDSLEVRQAELDAEYDKQVAAIEGLNITEEQKDALYDALAALHDNESQTLAWAAAMAEVNAQLQGAYSLISQIGGGMIMNAKINAARSVREAGGSAIEARRAGELAGRKQEILNGRDTFGSEYFGMSDDELQTHLDQVDADYALQDEWSGLITEARKPRGSGRKKNSSRKTKTQNGFARAVTEIEGETAALQRQAEALAEVTAVGGDWERALKVIEEEQKLLNDAQKAGEPITEALRDRVHQMAEAFVDAEAKLERLRGSTEQGRDAFRDLFGSVTEGADGVVDALESIIAQIARIQLAKGAMGLLDQTSWGSGLVSGIGSLLSFDGGGYTGSGPRSGGVDGKGGYLGILHPNETVIDHTKGQGGSMVDVRVGVDPDTGNLTAFVEGVSGGITARAIGAYDQQMPHRMQQISMRPRAR</sequence>
<proteinExistence type="predicted"/>
<accession>A0ABU2HQP9</accession>
<protein>
    <submittedName>
        <fullName evidence="4">Phage tail length tape measure family protein</fullName>
    </submittedName>
</protein>
<evidence type="ECO:0000313" key="5">
    <source>
        <dbReference type="Proteomes" id="UP001269144"/>
    </source>
</evidence>
<organism evidence="4 5">
    <name type="scientific">Paracoccus aurantius</name>
    <dbReference type="NCBI Taxonomy" id="3073814"/>
    <lineage>
        <taxon>Bacteria</taxon>
        <taxon>Pseudomonadati</taxon>
        <taxon>Pseudomonadota</taxon>
        <taxon>Alphaproteobacteria</taxon>
        <taxon>Rhodobacterales</taxon>
        <taxon>Paracoccaceae</taxon>
        <taxon>Paracoccus</taxon>
    </lineage>
</organism>
<dbReference type="EMBL" id="JAVQLW010000001">
    <property type="protein sequence ID" value="MDS9467353.1"/>
    <property type="molecule type" value="Genomic_DNA"/>
</dbReference>
<feature type="region of interest" description="Disordered" evidence="2">
    <location>
        <begin position="519"/>
        <end position="543"/>
    </location>
</feature>
<feature type="coiled-coil region" evidence="1">
    <location>
        <begin position="286"/>
        <end position="345"/>
    </location>
</feature>
<evidence type="ECO:0000313" key="4">
    <source>
        <dbReference type="EMBL" id="MDS9467353.1"/>
    </source>
</evidence>
<evidence type="ECO:0000259" key="3">
    <source>
        <dbReference type="Pfam" id="PF06791"/>
    </source>
</evidence>
<feature type="compositionally biased region" description="Basic residues" evidence="2">
    <location>
        <begin position="524"/>
        <end position="538"/>
    </location>
</feature>
<evidence type="ECO:0000256" key="1">
    <source>
        <dbReference type="SAM" id="Coils"/>
    </source>
</evidence>
<dbReference type="RefSeq" id="WP_311159532.1">
    <property type="nucleotide sequence ID" value="NZ_JAVQLW010000001.1"/>
</dbReference>
<name>A0ABU2HQP9_9RHOB</name>
<feature type="domain" description="Bacteriophage tail tape measure N-terminal" evidence="3">
    <location>
        <begin position="36"/>
        <end position="143"/>
    </location>
</feature>
<dbReference type="Proteomes" id="UP001269144">
    <property type="component" value="Unassembled WGS sequence"/>
</dbReference>